<dbReference type="GO" id="GO:0003841">
    <property type="term" value="F:1-acylglycerol-3-phosphate O-acyltransferase activity"/>
    <property type="evidence" value="ECO:0007669"/>
    <property type="project" value="UniProtKB-UniRule"/>
</dbReference>
<dbReference type="eggNOG" id="COG0204">
    <property type="taxonomic scope" value="Bacteria"/>
</dbReference>
<evidence type="ECO:0000256" key="2">
    <source>
        <dbReference type="ARBA" id="ARBA00022679"/>
    </source>
</evidence>
<comment type="domain">
    <text evidence="4">The HXXXXD motif is essential for acyltransferase activity and may constitute the binding site for the phosphate moiety of the glycerol-3-phosphate.</text>
</comment>
<evidence type="ECO:0000259" key="5">
    <source>
        <dbReference type="SMART" id="SM00563"/>
    </source>
</evidence>
<dbReference type="KEGG" id="amt:Amet_2626"/>
<sequence>MLFYRIIKRVVNILLRLLYKLELTHVEKIPTTGKAIICSNHFNLWDPLVIGTSLPRKVHYMAKEELFSNPLMSLIIKNLGVFPVKRGTSDIGAIKTALKILKEGNSLGMFPEGTRSKTGKMKEAMPGIAMIAIKSRSPVIPIAIISNYKLFNELKVIVGDPMDLSDYYDEKLTTDEYQQISQNILDTIQELMN</sequence>
<dbReference type="STRING" id="293826.Amet_2626"/>
<keyword evidence="4" id="KW-0444">Lipid biosynthesis</keyword>
<dbReference type="AlphaFoldDB" id="A6TRG0"/>
<dbReference type="SUPFAM" id="SSF69593">
    <property type="entry name" value="Glycerol-3-phosphate (1)-acyltransferase"/>
    <property type="match status" value="1"/>
</dbReference>
<proteinExistence type="inferred from homology"/>
<comment type="similarity">
    <text evidence="1 4">Belongs to the 1-acyl-sn-glycerol-3-phosphate acyltransferase family.</text>
</comment>
<dbReference type="InterPro" id="IPR004552">
    <property type="entry name" value="AGP_acyltrans"/>
</dbReference>
<dbReference type="RefSeq" id="WP_012063752.1">
    <property type="nucleotide sequence ID" value="NC_009633.1"/>
</dbReference>
<dbReference type="PANTHER" id="PTHR10434">
    <property type="entry name" value="1-ACYL-SN-GLYCEROL-3-PHOSPHATE ACYLTRANSFERASE"/>
    <property type="match status" value="1"/>
</dbReference>
<protein>
    <recommendedName>
        <fullName evidence="4">1-acyl-sn-glycerol-3-phosphate acyltransferase</fullName>
        <ecNumber evidence="4">2.3.1.51</ecNumber>
    </recommendedName>
</protein>
<keyword evidence="4" id="KW-1208">Phospholipid metabolism</keyword>
<dbReference type="HOGENOM" id="CLU_027938_4_5_9"/>
<dbReference type="InterPro" id="IPR002123">
    <property type="entry name" value="Plipid/glycerol_acylTrfase"/>
</dbReference>
<evidence type="ECO:0000256" key="4">
    <source>
        <dbReference type="RuleBase" id="RU361267"/>
    </source>
</evidence>
<gene>
    <name evidence="6" type="ordered locus">Amet_2626</name>
</gene>
<keyword evidence="7" id="KW-1185">Reference proteome</keyword>
<dbReference type="OrthoDB" id="9803035at2"/>
<dbReference type="CDD" id="cd07989">
    <property type="entry name" value="LPLAT_AGPAT-like"/>
    <property type="match status" value="1"/>
</dbReference>
<evidence type="ECO:0000313" key="6">
    <source>
        <dbReference type="EMBL" id="ABR48778.1"/>
    </source>
</evidence>
<keyword evidence="2 4" id="KW-0808">Transferase</keyword>
<dbReference type="Proteomes" id="UP000001572">
    <property type="component" value="Chromosome"/>
</dbReference>
<organism evidence="6 7">
    <name type="scientific">Alkaliphilus metalliredigens (strain QYMF)</name>
    <dbReference type="NCBI Taxonomy" id="293826"/>
    <lineage>
        <taxon>Bacteria</taxon>
        <taxon>Bacillati</taxon>
        <taxon>Bacillota</taxon>
        <taxon>Clostridia</taxon>
        <taxon>Peptostreptococcales</taxon>
        <taxon>Natronincolaceae</taxon>
        <taxon>Alkaliphilus</taxon>
    </lineage>
</organism>
<keyword evidence="4" id="KW-0443">Lipid metabolism</keyword>
<feature type="domain" description="Phospholipid/glycerol acyltransferase" evidence="5">
    <location>
        <begin position="35"/>
        <end position="147"/>
    </location>
</feature>
<dbReference type="SMART" id="SM00563">
    <property type="entry name" value="PlsC"/>
    <property type="match status" value="1"/>
</dbReference>
<evidence type="ECO:0000256" key="1">
    <source>
        <dbReference type="ARBA" id="ARBA00008655"/>
    </source>
</evidence>
<dbReference type="GO" id="GO:0006654">
    <property type="term" value="P:phosphatidic acid biosynthetic process"/>
    <property type="evidence" value="ECO:0007669"/>
    <property type="project" value="TreeGrafter"/>
</dbReference>
<keyword evidence="4" id="KW-0594">Phospholipid biosynthesis</keyword>
<evidence type="ECO:0000313" key="7">
    <source>
        <dbReference type="Proteomes" id="UP000001572"/>
    </source>
</evidence>
<comment type="catalytic activity">
    <reaction evidence="4">
        <text>a 1-acyl-sn-glycero-3-phosphate + an acyl-CoA = a 1,2-diacyl-sn-glycero-3-phosphate + CoA</text>
        <dbReference type="Rhea" id="RHEA:19709"/>
        <dbReference type="ChEBI" id="CHEBI:57287"/>
        <dbReference type="ChEBI" id="CHEBI:57970"/>
        <dbReference type="ChEBI" id="CHEBI:58342"/>
        <dbReference type="ChEBI" id="CHEBI:58608"/>
        <dbReference type="EC" id="2.3.1.51"/>
    </reaction>
</comment>
<dbReference type="GO" id="GO:0016020">
    <property type="term" value="C:membrane"/>
    <property type="evidence" value="ECO:0007669"/>
    <property type="project" value="InterPro"/>
</dbReference>
<dbReference type="NCBIfam" id="TIGR00530">
    <property type="entry name" value="AGP_acyltrn"/>
    <property type="match status" value="1"/>
</dbReference>
<dbReference type="EMBL" id="CP000724">
    <property type="protein sequence ID" value="ABR48778.1"/>
    <property type="molecule type" value="Genomic_DNA"/>
</dbReference>
<evidence type="ECO:0000256" key="3">
    <source>
        <dbReference type="ARBA" id="ARBA00023315"/>
    </source>
</evidence>
<accession>A6TRG0</accession>
<dbReference type="PANTHER" id="PTHR10434:SF11">
    <property type="entry name" value="1-ACYL-SN-GLYCEROL-3-PHOSPHATE ACYLTRANSFERASE"/>
    <property type="match status" value="1"/>
</dbReference>
<keyword evidence="3 4" id="KW-0012">Acyltransferase</keyword>
<dbReference type="EC" id="2.3.1.51" evidence="4"/>
<dbReference type="Pfam" id="PF01553">
    <property type="entry name" value="Acyltransferase"/>
    <property type="match status" value="1"/>
</dbReference>
<name>A6TRG0_ALKMQ</name>
<reference evidence="7" key="1">
    <citation type="journal article" date="2016" name="Genome Announc.">
        <title>Complete genome sequence of Alkaliphilus metalliredigens strain QYMF, an alkaliphilic and metal-reducing bacterium isolated from borax-contaminated leachate ponds.</title>
        <authorList>
            <person name="Hwang C."/>
            <person name="Copeland A."/>
            <person name="Lucas S."/>
            <person name="Lapidus A."/>
            <person name="Barry K."/>
            <person name="Detter J.C."/>
            <person name="Glavina Del Rio T."/>
            <person name="Hammon N."/>
            <person name="Israni S."/>
            <person name="Dalin E."/>
            <person name="Tice H."/>
            <person name="Pitluck S."/>
            <person name="Chertkov O."/>
            <person name="Brettin T."/>
            <person name="Bruce D."/>
            <person name="Han C."/>
            <person name="Schmutz J."/>
            <person name="Larimer F."/>
            <person name="Land M.L."/>
            <person name="Hauser L."/>
            <person name="Kyrpides N."/>
            <person name="Mikhailova N."/>
            <person name="Ye Q."/>
            <person name="Zhou J."/>
            <person name="Richardson P."/>
            <person name="Fields M.W."/>
        </authorList>
    </citation>
    <scope>NUCLEOTIDE SEQUENCE [LARGE SCALE GENOMIC DNA]</scope>
    <source>
        <strain evidence="7">QYMF</strain>
    </source>
</reference>